<dbReference type="AlphaFoldDB" id="R4KA51"/>
<evidence type="ECO:0000259" key="4">
    <source>
        <dbReference type="Pfam" id="PF13193"/>
    </source>
</evidence>
<gene>
    <name evidence="5" type="ORF">Desgi_0464</name>
</gene>
<dbReference type="HOGENOM" id="CLU_000022_59_7_9"/>
<dbReference type="STRING" id="767817.Desgi_0464"/>
<dbReference type="Pfam" id="PF13193">
    <property type="entry name" value="AMP-binding_C"/>
    <property type="match status" value="1"/>
</dbReference>
<organism evidence="5 6">
    <name type="scientific">Desulfoscipio gibsoniae DSM 7213</name>
    <dbReference type="NCBI Taxonomy" id="767817"/>
    <lineage>
        <taxon>Bacteria</taxon>
        <taxon>Bacillati</taxon>
        <taxon>Bacillota</taxon>
        <taxon>Clostridia</taxon>
        <taxon>Eubacteriales</taxon>
        <taxon>Desulfallaceae</taxon>
        <taxon>Desulfoscipio</taxon>
    </lineage>
</organism>
<dbReference type="InterPro" id="IPR045851">
    <property type="entry name" value="AMP-bd_C_sf"/>
</dbReference>
<dbReference type="Gene3D" id="3.40.50.12780">
    <property type="entry name" value="N-terminal domain of ligase-like"/>
    <property type="match status" value="1"/>
</dbReference>
<accession>R4KA51</accession>
<protein>
    <submittedName>
        <fullName evidence="5">Acyl-CoA synthetase (AMP-forming)/AMP-acid ligase II</fullName>
    </submittedName>
</protein>
<comment type="similarity">
    <text evidence="1">Belongs to the ATP-dependent AMP-binding enzyme family.</text>
</comment>
<dbReference type="PANTHER" id="PTHR24096">
    <property type="entry name" value="LONG-CHAIN-FATTY-ACID--COA LIGASE"/>
    <property type="match status" value="1"/>
</dbReference>
<feature type="domain" description="AMP-binding enzyme C-terminal" evidence="4">
    <location>
        <begin position="436"/>
        <end position="511"/>
    </location>
</feature>
<dbReference type="KEGG" id="dgi:Desgi_0464"/>
<dbReference type="Proteomes" id="UP000013520">
    <property type="component" value="Chromosome"/>
</dbReference>
<dbReference type="SUPFAM" id="SSF56801">
    <property type="entry name" value="Acetyl-CoA synthetase-like"/>
    <property type="match status" value="1"/>
</dbReference>
<keyword evidence="2 5" id="KW-0436">Ligase</keyword>
<dbReference type="InterPro" id="IPR025110">
    <property type="entry name" value="AMP-bd_C"/>
</dbReference>
<dbReference type="InterPro" id="IPR020845">
    <property type="entry name" value="AMP-binding_CS"/>
</dbReference>
<evidence type="ECO:0000256" key="2">
    <source>
        <dbReference type="ARBA" id="ARBA00022598"/>
    </source>
</evidence>
<dbReference type="Gene3D" id="3.30.300.30">
    <property type="match status" value="1"/>
</dbReference>
<dbReference type="PROSITE" id="PS00455">
    <property type="entry name" value="AMP_BINDING"/>
    <property type="match status" value="1"/>
</dbReference>
<dbReference type="FunFam" id="3.30.300.30:FF:000008">
    <property type="entry name" value="2,3-dihydroxybenzoate-AMP ligase"/>
    <property type="match status" value="1"/>
</dbReference>
<dbReference type="PANTHER" id="PTHR24096:SF267">
    <property type="entry name" value="MALONATE--COA LIGASE ACSF3, MITOCHONDRIAL"/>
    <property type="match status" value="1"/>
</dbReference>
<evidence type="ECO:0000259" key="3">
    <source>
        <dbReference type="Pfam" id="PF00501"/>
    </source>
</evidence>
<reference evidence="5 6" key="1">
    <citation type="submission" date="2012-01" db="EMBL/GenBank/DDBJ databases">
        <title>Complete sequence of Desulfotomaculum gibsoniae DSM 7213.</title>
        <authorList>
            <consortium name="US DOE Joint Genome Institute"/>
            <person name="Lucas S."/>
            <person name="Han J."/>
            <person name="Lapidus A."/>
            <person name="Cheng J.-F."/>
            <person name="Goodwin L."/>
            <person name="Pitluck S."/>
            <person name="Peters L."/>
            <person name="Ovchinnikova G."/>
            <person name="Teshima H."/>
            <person name="Detter J.C."/>
            <person name="Han C."/>
            <person name="Tapia R."/>
            <person name="Land M."/>
            <person name="Hauser L."/>
            <person name="Kyrpides N."/>
            <person name="Ivanova N."/>
            <person name="Pagani I."/>
            <person name="Parshina S."/>
            <person name="Plugge C."/>
            <person name="Muyzer G."/>
            <person name="Kuever J."/>
            <person name="Ivanova A."/>
            <person name="Nazina T."/>
            <person name="Klenk H.-P."/>
            <person name="Brambilla E."/>
            <person name="Spring S."/>
            <person name="Stams A.F."/>
            <person name="Woyke T."/>
        </authorList>
    </citation>
    <scope>NUCLEOTIDE SEQUENCE [LARGE SCALE GENOMIC DNA]</scope>
    <source>
        <strain evidence="5 6">DSM 7213</strain>
    </source>
</reference>
<dbReference type="InterPro" id="IPR000873">
    <property type="entry name" value="AMP-dep_synth/lig_dom"/>
</dbReference>
<keyword evidence="6" id="KW-1185">Reference proteome</keyword>
<dbReference type="InterPro" id="IPR042099">
    <property type="entry name" value="ANL_N_sf"/>
</dbReference>
<sequence>MQAGSPELVEINYYFGGDEMNISNIITNAAFHPNRNAIICGDDGRIFSWLEFESMINKFGNALLKMGVNKGDRVAVYLPNSPEFLFAFFAVARIGAAVASCNIQYKGSELIYILNNSRAKVLLGDSAEIAQNLISHIDKLPHLENIITIGDPVEGTLDFSNLIMEASDKLQTVDCDKDDMVALYYTSGTTGQPKGAMLTHGNVTYAATLNGSTVLLVNDYDLVLTAAPYSNGYFMCAVLGPLCAGAGILTMRRFVTDKALDLISRYQVTHFLGVPTLYIFMLEVYNKDKHNLEAWRFAQAAGAAMPAEYIQQIEKTFGVKYCECYGATETSATISYGRIGHSVPGSVGQEANGTRMKVVDDSGNELPPGEVGEILVKGPGIFKGYWEMPEATKEAFSGEWYHTGDLGKVNENRCFYIVDRKKDMIICGGYNVYPREVEEIIYENPKVLEVAIVGFKDTVRGEIPKAFIKLREGEKMTKQEVIDYCALKLAKYKLPREVEFLDEFPKNPTGKILKRMLQDRA</sequence>
<feature type="domain" description="AMP-dependent synthetase/ligase" evidence="3">
    <location>
        <begin position="28"/>
        <end position="386"/>
    </location>
</feature>
<dbReference type="EMBL" id="CP003273">
    <property type="protein sequence ID" value="AGL00038.1"/>
    <property type="molecule type" value="Genomic_DNA"/>
</dbReference>
<proteinExistence type="inferred from homology"/>
<evidence type="ECO:0000313" key="5">
    <source>
        <dbReference type="EMBL" id="AGL00038.1"/>
    </source>
</evidence>
<evidence type="ECO:0000313" key="6">
    <source>
        <dbReference type="Proteomes" id="UP000013520"/>
    </source>
</evidence>
<evidence type="ECO:0000256" key="1">
    <source>
        <dbReference type="ARBA" id="ARBA00006432"/>
    </source>
</evidence>
<dbReference type="Pfam" id="PF00501">
    <property type="entry name" value="AMP-binding"/>
    <property type="match status" value="1"/>
</dbReference>
<name>R4KA51_9FIRM</name>
<dbReference type="eggNOG" id="COG0318">
    <property type="taxonomic scope" value="Bacteria"/>
</dbReference>
<dbReference type="GO" id="GO:0016405">
    <property type="term" value="F:CoA-ligase activity"/>
    <property type="evidence" value="ECO:0007669"/>
    <property type="project" value="TreeGrafter"/>
</dbReference>